<keyword evidence="1" id="KW-1133">Transmembrane helix</keyword>
<evidence type="ECO:0008006" key="3">
    <source>
        <dbReference type="Google" id="ProtNLM"/>
    </source>
</evidence>
<feature type="transmembrane region" description="Helical" evidence="1">
    <location>
        <begin position="64"/>
        <end position="83"/>
    </location>
</feature>
<dbReference type="AlphaFoldDB" id="A0AAT9FI06"/>
<accession>A0AAT9FI06</accession>
<name>A0AAT9FI06_9BACT</name>
<evidence type="ECO:0000313" key="2">
    <source>
        <dbReference type="EMBL" id="BDS05595.1"/>
    </source>
</evidence>
<sequence>MITSHQHRLVYAVLLVTTIIVGLLSRSSYVPEHTFFAKYAGDTLWSLAVFWTLAIIAPLTKTQWLLVATLLISLAVELSQLYHAEWIDRIRANKLAALFLGNTFIWSDLACYTAGAFIGAIIDRRLR</sequence>
<dbReference type="KEGG" id="osu:NT6N_06350"/>
<keyword evidence="1" id="KW-0812">Transmembrane</keyword>
<dbReference type="EMBL" id="AP026866">
    <property type="protein sequence ID" value="BDS05595.1"/>
    <property type="molecule type" value="Genomic_DNA"/>
</dbReference>
<feature type="transmembrane region" description="Helical" evidence="1">
    <location>
        <begin position="103"/>
        <end position="122"/>
    </location>
</feature>
<proteinExistence type="predicted"/>
<keyword evidence="1" id="KW-0472">Membrane</keyword>
<dbReference type="Pfam" id="PF10990">
    <property type="entry name" value="DUF2809"/>
    <property type="match status" value="1"/>
</dbReference>
<feature type="transmembrane region" description="Helical" evidence="1">
    <location>
        <begin position="35"/>
        <end position="57"/>
    </location>
</feature>
<organism evidence="2">
    <name type="scientific">Oceaniferula spumae</name>
    <dbReference type="NCBI Taxonomy" id="2979115"/>
    <lineage>
        <taxon>Bacteria</taxon>
        <taxon>Pseudomonadati</taxon>
        <taxon>Verrucomicrobiota</taxon>
        <taxon>Verrucomicrobiia</taxon>
        <taxon>Verrucomicrobiales</taxon>
        <taxon>Verrucomicrobiaceae</taxon>
        <taxon>Oceaniferula</taxon>
    </lineage>
</organism>
<gene>
    <name evidence="2" type="ORF">NT6N_06350</name>
</gene>
<evidence type="ECO:0000256" key="1">
    <source>
        <dbReference type="SAM" id="Phobius"/>
    </source>
</evidence>
<feature type="transmembrane region" description="Helical" evidence="1">
    <location>
        <begin position="9"/>
        <end position="29"/>
    </location>
</feature>
<dbReference type="InterPro" id="IPR021257">
    <property type="entry name" value="DUF2809"/>
</dbReference>
<reference evidence="2" key="1">
    <citation type="submission" date="2024-07" db="EMBL/GenBank/DDBJ databases">
        <title>Complete genome sequence of Verrucomicrobiaceae bacterium NT6N.</title>
        <authorList>
            <person name="Huang C."/>
            <person name="Takami H."/>
            <person name="Hamasaki K."/>
        </authorList>
    </citation>
    <scope>NUCLEOTIDE SEQUENCE</scope>
    <source>
        <strain evidence="2">NT6N</strain>
    </source>
</reference>
<protein>
    <recommendedName>
        <fullName evidence="3">DUF2809 domain-containing protein</fullName>
    </recommendedName>
</protein>